<name>A0AAN8IZD7_PATCE</name>
<feature type="compositionally biased region" description="Polar residues" evidence="2">
    <location>
        <begin position="384"/>
        <end position="393"/>
    </location>
</feature>
<accession>A0AAN8IZD7</accession>
<feature type="compositionally biased region" description="Low complexity" evidence="2">
    <location>
        <begin position="1128"/>
        <end position="1143"/>
    </location>
</feature>
<dbReference type="Proteomes" id="UP001347796">
    <property type="component" value="Unassembled WGS sequence"/>
</dbReference>
<reference evidence="3 4" key="1">
    <citation type="submission" date="2024-01" db="EMBL/GenBank/DDBJ databases">
        <title>The genome of the rayed Mediterranean limpet Patella caerulea (Linnaeus, 1758).</title>
        <authorList>
            <person name="Anh-Thu Weber A."/>
            <person name="Halstead-Nussloch G."/>
        </authorList>
    </citation>
    <scope>NUCLEOTIDE SEQUENCE [LARGE SCALE GENOMIC DNA]</scope>
    <source>
        <strain evidence="3">AATW-2023a</strain>
        <tissue evidence="3">Whole specimen</tissue>
    </source>
</reference>
<feature type="region of interest" description="Disordered" evidence="2">
    <location>
        <begin position="1117"/>
        <end position="1143"/>
    </location>
</feature>
<feature type="region of interest" description="Disordered" evidence="2">
    <location>
        <begin position="1465"/>
        <end position="1505"/>
    </location>
</feature>
<feature type="compositionally biased region" description="Polar residues" evidence="2">
    <location>
        <begin position="1117"/>
        <end position="1127"/>
    </location>
</feature>
<gene>
    <name evidence="3" type="ORF">SNE40_020152</name>
</gene>
<feature type="coiled-coil region" evidence="1">
    <location>
        <begin position="14"/>
        <end position="74"/>
    </location>
</feature>
<feature type="compositionally biased region" description="Basic and acidic residues" evidence="2">
    <location>
        <begin position="844"/>
        <end position="854"/>
    </location>
</feature>
<keyword evidence="4" id="KW-1185">Reference proteome</keyword>
<feature type="region of interest" description="Disordered" evidence="2">
    <location>
        <begin position="828"/>
        <end position="877"/>
    </location>
</feature>
<dbReference type="EMBL" id="JAZGQO010000015">
    <property type="protein sequence ID" value="KAK6169022.1"/>
    <property type="molecule type" value="Genomic_DNA"/>
</dbReference>
<comment type="caution">
    <text evidence="3">The sequence shown here is derived from an EMBL/GenBank/DDBJ whole genome shotgun (WGS) entry which is preliminary data.</text>
</comment>
<feature type="region of interest" description="Disordered" evidence="2">
    <location>
        <begin position="1184"/>
        <end position="1207"/>
    </location>
</feature>
<feature type="region of interest" description="Disordered" evidence="2">
    <location>
        <begin position="1545"/>
        <end position="1573"/>
    </location>
</feature>
<feature type="compositionally biased region" description="Polar residues" evidence="2">
    <location>
        <begin position="1377"/>
        <end position="1404"/>
    </location>
</feature>
<organism evidence="3 4">
    <name type="scientific">Patella caerulea</name>
    <name type="common">Rayed Mediterranean limpet</name>
    <dbReference type="NCBI Taxonomy" id="87958"/>
    <lineage>
        <taxon>Eukaryota</taxon>
        <taxon>Metazoa</taxon>
        <taxon>Spiralia</taxon>
        <taxon>Lophotrochozoa</taxon>
        <taxon>Mollusca</taxon>
        <taxon>Gastropoda</taxon>
        <taxon>Patellogastropoda</taxon>
        <taxon>Patelloidea</taxon>
        <taxon>Patellidae</taxon>
        <taxon>Patella</taxon>
    </lineage>
</organism>
<keyword evidence="1" id="KW-0175">Coiled coil</keyword>
<feature type="region of interest" description="Disordered" evidence="2">
    <location>
        <begin position="1377"/>
        <end position="1405"/>
    </location>
</feature>
<feature type="region of interest" description="Disordered" evidence="2">
    <location>
        <begin position="898"/>
        <end position="937"/>
    </location>
</feature>
<protein>
    <submittedName>
        <fullName evidence="3">Uncharacterized protein</fullName>
    </submittedName>
</protein>
<feature type="compositionally biased region" description="Basic and acidic residues" evidence="2">
    <location>
        <begin position="1474"/>
        <end position="1487"/>
    </location>
</feature>
<evidence type="ECO:0000313" key="3">
    <source>
        <dbReference type="EMBL" id="KAK6169022.1"/>
    </source>
</evidence>
<sequence length="1651" mass="184875">MAETEVSTAQDHRLSETEALVKRQIERVETMLEEQMAKTAALVEKQLERARSFLQQNREKLQEKNRDCNEQTKLQTPTKVITDVYTNTPKSTQNSTHGHTSTGDVTKPCSIKREPLKGETVLTDPYPQNTFTGTISPLQTCEMRQLTSNSEKGTSNSNSLEWVCRQCNATNQLQLTAMHETNKQDYSRKNVTEIDNQRQSAPNNVISRSQISVREEDILSSCNKIFSPPDIAEYSFKEDTIENSIDQANRSSIRQGNVTDKKMKSQERDIIAEQENSQPCNISSLTGQNNHYGIHQTNISRENNYSEQESQIVSLKDLKDFISKSTQTILSFEIIMSEDTHLRNQSDPISENTVVQEKVRTYTHFSTSDEDTLKSSIKYDLHSTDTPGTNSSPDPKRNKINLMPEPNQPKSISDDDTLHSTCALRLEDSSDGIENKTNNSSQTTVIFNRPLSDSNGFISVHESEIVSVESIANDCNTRNLSVSLPHDETCSSVDGDFAVVEADEEKEICVIDFLRNQQKKPDTTKCIKEDVNTLSYHTFTESVSTSTLVNQTSLEMVINQTDETVEVVDNKIADDSNNAHPHDYKESPTNIKQLAEYQQLNTKLTTQNEESSLTTSMSDRSIIPPYDTIDKVVFSEGSLDISPTNIKQLAEYQQLNTKLTTQNEESSLKTSMSDRSIIPPYDTIDKVVFTEGSLDINVLERTEILSTVEEEILYPNEGATTLSEVFLGYVDPSGIQSGEQIHNQNFEVRIIAESVQRMHGDNYSESSHLEGSVKDRIDCAEEEVFAAATRERCGDKSTIRDQCNQITNTEEHLDTGIFKGEIKHKTTPLLLDDSHPNTTTMRNKSRDINDDLNDKYVSNIKNKPSKSSNSEELDHPATNDKQAIHEIFEAEIISEEASLLYDDNTPRGTKTQTSVDKRDGVQNQNPTQQRRGDKTLRATKNNQWDKIITKQEIHDNTDKEDSDIVYQVAPETATLLQGVPMNDLGCSANSLKDKEHRKETKDNQADNAKKIIEGSDSVVNVPSKSSTFDEHTNQLVFESKIIPENVPLLYIDDKNAKGLAKDISEVDNIDKKLSLCTVEEDILVPESAPLLYSDPTCSNKPNEDDADTKTLAALKSHTLTPTDNNQDSSENSSSSLTPESSSSDVMYELLENNSKNARNDSHEAKIRKSVSLHADCISYASLKDSDDEHSETGALSNNDRNQNPKHRNDIHVTNLETKTVKEFTKTKPNVDLPLLRTPSGESTKITDKVKYRPTINSKLGTRTSEKTNGNLVIRHNLTETLRNTDLDNSYQHSLHSEKSDESCPRALNIQLSENQNRPLSTALYQVPVKEDTHELSDESSTEEELDSSFFERERERYVYITSSASSSLVFEETDVSSYHRTTGSDQTESRSPNPCETKPETASTERMLFEPKSDKETCSFYESDISIGREDLSSSILQFSSINQDTVDGSTEDIVIDERFSRITRTGETSNNSSEKHPSTRSRDKSKGKISSRKTKSSMKDNAKCEYVRKSDLGVTSSDTDPAVQLGVTVRPTNPIAGTAFISQSNMGSQLGPHQVNDRHKSGDFESSSFDSSNLSIRSEAHDITDGSEDWTTTDDIESNILQGTSDDSTDVEDTFLKERLTFVDSSERTDTLATSSETITQIANPGYKRN</sequence>
<feature type="region of interest" description="Disordered" evidence="2">
    <location>
        <begin position="87"/>
        <end position="111"/>
    </location>
</feature>
<feature type="compositionally biased region" description="Polar residues" evidence="2">
    <location>
        <begin position="87"/>
        <end position="104"/>
    </location>
</feature>
<feature type="region of interest" description="Disordered" evidence="2">
    <location>
        <begin position="379"/>
        <end position="416"/>
    </location>
</feature>
<evidence type="ECO:0000256" key="1">
    <source>
        <dbReference type="SAM" id="Coils"/>
    </source>
</evidence>
<feature type="compositionally biased region" description="Low complexity" evidence="2">
    <location>
        <begin position="858"/>
        <end position="870"/>
    </location>
</feature>
<proteinExistence type="predicted"/>
<evidence type="ECO:0000256" key="2">
    <source>
        <dbReference type="SAM" id="MobiDB-lite"/>
    </source>
</evidence>
<evidence type="ECO:0000313" key="4">
    <source>
        <dbReference type="Proteomes" id="UP001347796"/>
    </source>
</evidence>
<feature type="compositionally biased region" description="Basic residues" evidence="2">
    <location>
        <begin position="1488"/>
        <end position="1497"/>
    </location>
</feature>